<comment type="subcellular location">
    <subcellularLocation>
        <location evidence="1">Membrane</location>
        <topology evidence="1">Multi-pass membrane protein</topology>
    </subcellularLocation>
</comment>
<dbReference type="GO" id="GO:0004252">
    <property type="term" value="F:serine-type endopeptidase activity"/>
    <property type="evidence" value="ECO:0007669"/>
    <property type="project" value="InterPro"/>
</dbReference>
<keyword evidence="4 5" id="KW-0472">Membrane</keyword>
<gene>
    <name evidence="7" type="ORF">ENT37_00545</name>
</gene>
<dbReference type="InterPro" id="IPR035952">
    <property type="entry name" value="Rhomboid-like_sf"/>
</dbReference>
<dbReference type="AlphaFoldDB" id="A0A7C4PEH5"/>
<feature type="transmembrane region" description="Helical" evidence="5">
    <location>
        <begin position="12"/>
        <end position="30"/>
    </location>
</feature>
<name>A0A7C4PEH5_9CHLR</name>
<dbReference type="GO" id="GO:0006508">
    <property type="term" value="P:proteolysis"/>
    <property type="evidence" value="ECO:0007669"/>
    <property type="project" value="UniProtKB-KW"/>
</dbReference>
<dbReference type="PANTHER" id="PTHR43731:SF26">
    <property type="entry name" value="RHOMBOID-LIKE PROTEIN 10, CHLOROPLASTIC"/>
    <property type="match status" value="1"/>
</dbReference>
<dbReference type="EMBL" id="DSYK01000029">
    <property type="protein sequence ID" value="HGS20341.1"/>
    <property type="molecule type" value="Genomic_DNA"/>
</dbReference>
<dbReference type="PANTHER" id="PTHR43731">
    <property type="entry name" value="RHOMBOID PROTEASE"/>
    <property type="match status" value="1"/>
</dbReference>
<protein>
    <submittedName>
        <fullName evidence="7">Rhomboid family intramembrane serine protease</fullName>
    </submittedName>
</protein>
<feature type="transmembrane region" description="Helical" evidence="5">
    <location>
        <begin position="68"/>
        <end position="88"/>
    </location>
</feature>
<comment type="caution">
    <text evidence="7">The sequence shown here is derived from an EMBL/GenBank/DDBJ whole genome shotgun (WGS) entry which is preliminary data.</text>
</comment>
<keyword evidence="7" id="KW-0645">Protease</keyword>
<dbReference type="Pfam" id="PF01694">
    <property type="entry name" value="Rhomboid"/>
    <property type="match status" value="1"/>
</dbReference>
<feature type="transmembrane region" description="Helical" evidence="5">
    <location>
        <begin position="100"/>
        <end position="118"/>
    </location>
</feature>
<evidence type="ECO:0000256" key="3">
    <source>
        <dbReference type="ARBA" id="ARBA00022989"/>
    </source>
</evidence>
<evidence type="ECO:0000256" key="1">
    <source>
        <dbReference type="ARBA" id="ARBA00004141"/>
    </source>
</evidence>
<feature type="transmembrane region" description="Helical" evidence="5">
    <location>
        <begin position="187"/>
        <end position="212"/>
    </location>
</feature>
<evidence type="ECO:0000256" key="5">
    <source>
        <dbReference type="SAM" id="Phobius"/>
    </source>
</evidence>
<dbReference type="GO" id="GO:0016020">
    <property type="term" value="C:membrane"/>
    <property type="evidence" value="ECO:0007669"/>
    <property type="project" value="UniProtKB-SubCell"/>
</dbReference>
<accession>A0A7C4PEH5</accession>
<keyword evidence="7" id="KW-0378">Hydrolase</keyword>
<dbReference type="Gene3D" id="1.20.1540.10">
    <property type="entry name" value="Rhomboid-like"/>
    <property type="match status" value="1"/>
</dbReference>
<keyword evidence="3 5" id="KW-1133">Transmembrane helix</keyword>
<keyword evidence="2 5" id="KW-0812">Transmembrane</keyword>
<evidence type="ECO:0000259" key="6">
    <source>
        <dbReference type="Pfam" id="PF01694"/>
    </source>
</evidence>
<feature type="domain" description="Peptidase S54 rhomboid" evidence="6">
    <location>
        <begin position="63"/>
        <end position="213"/>
    </location>
</feature>
<dbReference type="FunFam" id="1.20.1540.10:FF:000027">
    <property type="entry name" value="Rhomboid family intramembrane serine protease"/>
    <property type="match status" value="1"/>
</dbReference>
<sequence>MFPIKDTIRSRSFPAVTWLLILVNAAVFLFEINLGPRGLNAFVQTFAIVPARLDFANPLTWGPLLTHMFLHGGWLHIISNMWTLFIFGDNVEDRLGSFRFLVFYLMGGALAGLAQALLTPGSTVPALGASGAIAAVLGAYFFFFPHSRVITFVPLFFLPWFVEIPAVIYLGFWFVSQLFSGVTSLAVAGGMALGGVAWWAHIGGFVAGLILARPFAAGRRARPFYLDEYYPW</sequence>
<evidence type="ECO:0000256" key="4">
    <source>
        <dbReference type="ARBA" id="ARBA00023136"/>
    </source>
</evidence>
<feature type="transmembrane region" description="Helical" evidence="5">
    <location>
        <begin position="155"/>
        <end position="175"/>
    </location>
</feature>
<proteinExistence type="predicted"/>
<dbReference type="InterPro" id="IPR022764">
    <property type="entry name" value="Peptidase_S54_rhomboid_dom"/>
</dbReference>
<evidence type="ECO:0000256" key="2">
    <source>
        <dbReference type="ARBA" id="ARBA00022692"/>
    </source>
</evidence>
<reference evidence="7" key="1">
    <citation type="journal article" date="2020" name="mSystems">
        <title>Genome- and Community-Level Interaction Insights into Carbon Utilization and Element Cycling Functions of Hydrothermarchaeota in Hydrothermal Sediment.</title>
        <authorList>
            <person name="Zhou Z."/>
            <person name="Liu Y."/>
            <person name="Xu W."/>
            <person name="Pan J."/>
            <person name="Luo Z.H."/>
            <person name="Li M."/>
        </authorList>
    </citation>
    <scope>NUCLEOTIDE SEQUENCE [LARGE SCALE GENOMIC DNA]</scope>
    <source>
        <strain evidence="7">SpSt-573</strain>
    </source>
</reference>
<dbReference type="InterPro" id="IPR050925">
    <property type="entry name" value="Rhomboid_protease_S54"/>
</dbReference>
<feature type="transmembrane region" description="Helical" evidence="5">
    <location>
        <begin position="124"/>
        <end position="143"/>
    </location>
</feature>
<organism evidence="7">
    <name type="scientific">Anaerolinea thermolimosa</name>
    <dbReference type="NCBI Taxonomy" id="229919"/>
    <lineage>
        <taxon>Bacteria</taxon>
        <taxon>Bacillati</taxon>
        <taxon>Chloroflexota</taxon>
        <taxon>Anaerolineae</taxon>
        <taxon>Anaerolineales</taxon>
        <taxon>Anaerolineaceae</taxon>
        <taxon>Anaerolinea</taxon>
    </lineage>
</organism>
<evidence type="ECO:0000313" key="7">
    <source>
        <dbReference type="EMBL" id="HGS20341.1"/>
    </source>
</evidence>
<dbReference type="SUPFAM" id="SSF144091">
    <property type="entry name" value="Rhomboid-like"/>
    <property type="match status" value="1"/>
</dbReference>